<dbReference type="AlphaFoldDB" id="A0A212Q1E1"/>
<accession>A0A212Q1E1</accession>
<dbReference type="Proteomes" id="UP000197025">
    <property type="component" value="Unassembled WGS sequence"/>
</dbReference>
<organism evidence="1 2">
    <name type="scientific">Thermoflexus hugenholtzii JAD2</name>
    <dbReference type="NCBI Taxonomy" id="877466"/>
    <lineage>
        <taxon>Bacteria</taxon>
        <taxon>Bacillati</taxon>
        <taxon>Chloroflexota</taxon>
        <taxon>Thermoflexia</taxon>
        <taxon>Thermoflexales</taxon>
        <taxon>Thermoflexaceae</taxon>
        <taxon>Thermoflexus</taxon>
    </lineage>
</organism>
<evidence type="ECO:0000313" key="2">
    <source>
        <dbReference type="Proteomes" id="UP000197025"/>
    </source>
</evidence>
<dbReference type="EMBL" id="FYEK01000003">
    <property type="protein sequence ID" value="SNB53009.1"/>
    <property type="molecule type" value="Genomic_DNA"/>
</dbReference>
<reference evidence="2" key="1">
    <citation type="submission" date="2017-06" db="EMBL/GenBank/DDBJ databases">
        <authorList>
            <person name="Varghese N."/>
            <person name="Submissions S."/>
        </authorList>
    </citation>
    <scope>NUCLEOTIDE SEQUENCE [LARGE SCALE GENOMIC DNA]</scope>
    <source>
        <strain evidence="2">JAD2</strain>
    </source>
</reference>
<keyword evidence="2" id="KW-1185">Reference proteome</keyword>
<gene>
    <name evidence="1" type="ORF">SAMN02746019_00023900</name>
</gene>
<evidence type="ECO:0000313" key="1">
    <source>
        <dbReference type="EMBL" id="SNB53009.1"/>
    </source>
</evidence>
<proteinExistence type="predicted"/>
<name>A0A212Q1E1_9CHLR</name>
<protein>
    <submittedName>
        <fullName evidence="1">Uncharacterized protein</fullName>
    </submittedName>
</protein>
<sequence>MFQARHPLLLEALDHGIVLWDRGAFARMREIFQQWKARGEVERLPSGWRIRSLPEE</sequence>
<dbReference type="InParanoid" id="A0A212Q1E1"/>
<dbReference type="RefSeq" id="WP_159461528.1">
    <property type="nucleotide sequence ID" value="NZ_FYEK01000003.1"/>
</dbReference>